<dbReference type="Gene3D" id="3.30.70.100">
    <property type="match status" value="1"/>
</dbReference>
<accession>A0AAC9LIA4</accession>
<gene>
    <name evidence="2" type="ORF">BWR22_00595</name>
</gene>
<evidence type="ECO:0000259" key="1">
    <source>
        <dbReference type="Pfam" id="PF03992"/>
    </source>
</evidence>
<proteinExistence type="predicted"/>
<dbReference type="Proteomes" id="UP000187506">
    <property type="component" value="Chromosome"/>
</dbReference>
<evidence type="ECO:0000313" key="3">
    <source>
        <dbReference type="Proteomes" id="UP000187506"/>
    </source>
</evidence>
<organism evidence="2 3">
    <name type="scientific">Lacinutrix venerupis</name>
    <dbReference type="NCBI Taxonomy" id="1486034"/>
    <lineage>
        <taxon>Bacteria</taxon>
        <taxon>Pseudomonadati</taxon>
        <taxon>Bacteroidota</taxon>
        <taxon>Flavobacteriia</taxon>
        <taxon>Flavobacteriales</taxon>
        <taxon>Flavobacteriaceae</taxon>
        <taxon>Lacinutrix</taxon>
    </lineage>
</organism>
<dbReference type="SUPFAM" id="SSF54909">
    <property type="entry name" value="Dimeric alpha+beta barrel"/>
    <property type="match status" value="1"/>
</dbReference>
<dbReference type="AlphaFoldDB" id="A0AAC9LIA4"/>
<feature type="domain" description="ABM" evidence="1">
    <location>
        <begin position="1"/>
        <end position="62"/>
    </location>
</feature>
<dbReference type="EMBL" id="CP019352">
    <property type="protein sequence ID" value="APX98863.1"/>
    <property type="molecule type" value="Genomic_DNA"/>
</dbReference>
<name>A0AAC9LIA4_9FLAO</name>
<dbReference type="KEGG" id="lvn:BWR22_00595"/>
<keyword evidence="3" id="KW-1185">Reference proteome</keyword>
<dbReference type="InterPro" id="IPR007138">
    <property type="entry name" value="ABM_dom"/>
</dbReference>
<dbReference type="RefSeq" id="WP_076731509.1">
    <property type="nucleotide sequence ID" value="NZ_CP019352.1"/>
</dbReference>
<dbReference type="InterPro" id="IPR011008">
    <property type="entry name" value="Dimeric_a/b-barrel"/>
</dbReference>
<dbReference type="Pfam" id="PF03992">
    <property type="entry name" value="ABM"/>
    <property type="match status" value="1"/>
</dbReference>
<sequence length="100" mass="11756">MYIVLYSFDIKPNQEDNFLKAWKALTKLIVKHEGGLGSRLHLEKPLKYIAYAQWPDKETFTNAGNKLPKEADKFRNIMRESCEKFEILNKLKVVEDLLLK</sequence>
<reference evidence="2 3" key="1">
    <citation type="submission" date="2017-01" db="EMBL/GenBank/DDBJ databases">
        <title>Complete genome of Lacinutrix venerupis DOK2-8 isolated from seawater in Dokdo.</title>
        <authorList>
            <person name="Chi W.-J."/>
            <person name="Kim J.H."/>
        </authorList>
    </citation>
    <scope>NUCLEOTIDE SEQUENCE [LARGE SCALE GENOMIC DNA]</scope>
    <source>
        <strain evidence="2 3">DOK2-8</strain>
    </source>
</reference>
<evidence type="ECO:0000313" key="2">
    <source>
        <dbReference type="EMBL" id="APX98863.1"/>
    </source>
</evidence>
<protein>
    <recommendedName>
        <fullName evidence="1">ABM domain-containing protein</fullName>
    </recommendedName>
</protein>